<comment type="similarity">
    <text evidence="1">Belongs to the CCM1 family.</text>
</comment>
<evidence type="ECO:0000313" key="6">
    <source>
        <dbReference type="EMBL" id="KAF5390204.1"/>
    </source>
</evidence>
<dbReference type="OrthoDB" id="185373at2759"/>
<evidence type="ECO:0000256" key="4">
    <source>
        <dbReference type="ARBA" id="ARBA00044511"/>
    </source>
</evidence>
<dbReference type="InterPro" id="IPR002885">
    <property type="entry name" value="PPR_rpt"/>
</dbReference>
<evidence type="ECO:0008006" key="8">
    <source>
        <dbReference type="Google" id="ProtNLM"/>
    </source>
</evidence>
<accession>A0A8H5MDT5</accession>
<dbReference type="InterPro" id="IPR011990">
    <property type="entry name" value="TPR-like_helical_dom_sf"/>
</dbReference>
<dbReference type="NCBIfam" id="TIGR00756">
    <property type="entry name" value="PPR"/>
    <property type="match status" value="1"/>
</dbReference>
<comment type="caution">
    <text evidence="6">The sequence shown here is derived from an EMBL/GenBank/DDBJ whole genome shotgun (WGS) entry which is preliminary data.</text>
</comment>
<protein>
    <recommendedName>
        <fullName evidence="8">Pentatricopeptide repeat-containing protein</fullName>
    </recommendedName>
</protein>
<dbReference type="Proteomes" id="UP000518752">
    <property type="component" value="Unassembled WGS sequence"/>
</dbReference>
<comment type="function">
    <text evidence="3">Regulates mitochondrial small subunit maturation by controlling 15S rRNA 5'-end processing. Localizes to the 5' precursor of the 15S rRNA in a position that is subsequently occupied by mS47 in the mature yeast mtSSU. Uses structure and sequence-specific RNA recognition, binding to a single-stranded region of the precursor and specifically recognizing bases -6 to -1. The exchange of Ccm1 for mS47 is coupled to the irreversible removal of precursor rRNA that is accompanied by conformational changes of the mitoribosomal proteins uS5m and mS26. These conformational changes signal completion of 5'-end rRNA processing through protection of the mature 5'-end of the 15S rRNA and stabilization of mS47. The removal of the 5' precursor together with the dissociation of Ccm1 may be catalyzed by the 5'-3' exoribonuclease Pet127. Involved in the specific removal of group I introns in mitochondrial encoded transcripts.</text>
</comment>
<proteinExistence type="inferred from homology"/>
<evidence type="ECO:0000256" key="1">
    <source>
        <dbReference type="ARBA" id="ARBA00006192"/>
    </source>
</evidence>
<evidence type="ECO:0000256" key="3">
    <source>
        <dbReference type="ARBA" id="ARBA00044493"/>
    </source>
</evidence>
<organism evidence="6 7">
    <name type="scientific">Collybiopsis confluens</name>
    <dbReference type="NCBI Taxonomy" id="2823264"/>
    <lineage>
        <taxon>Eukaryota</taxon>
        <taxon>Fungi</taxon>
        <taxon>Dikarya</taxon>
        <taxon>Basidiomycota</taxon>
        <taxon>Agaricomycotina</taxon>
        <taxon>Agaricomycetes</taxon>
        <taxon>Agaricomycetidae</taxon>
        <taxon>Agaricales</taxon>
        <taxon>Marasmiineae</taxon>
        <taxon>Omphalotaceae</taxon>
        <taxon>Collybiopsis</taxon>
    </lineage>
</organism>
<reference evidence="6 7" key="1">
    <citation type="journal article" date="2020" name="ISME J.">
        <title>Uncovering the hidden diversity of litter-decomposition mechanisms in mushroom-forming fungi.</title>
        <authorList>
            <person name="Floudas D."/>
            <person name="Bentzer J."/>
            <person name="Ahren D."/>
            <person name="Johansson T."/>
            <person name="Persson P."/>
            <person name="Tunlid A."/>
        </authorList>
    </citation>
    <scope>NUCLEOTIDE SEQUENCE [LARGE SCALE GENOMIC DNA]</scope>
    <source>
        <strain evidence="6 7">CBS 406.79</strain>
    </source>
</reference>
<dbReference type="PANTHER" id="PTHR47447">
    <property type="entry name" value="OS03G0856100 PROTEIN"/>
    <property type="match status" value="1"/>
</dbReference>
<keyword evidence="7" id="KW-1185">Reference proteome</keyword>
<evidence type="ECO:0000256" key="2">
    <source>
        <dbReference type="ARBA" id="ARBA00022737"/>
    </source>
</evidence>
<dbReference type="Gene3D" id="1.25.40.10">
    <property type="entry name" value="Tetratricopeptide repeat domain"/>
    <property type="match status" value="2"/>
</dbReference>
<dbReference type="EMBL" id="JAACJN010000016">
    <property type="protein sequence ID" value="KAF5390204.1"/>
    <property type="molecule type" value="Genomic_DNA"/>
</dbReference>
<dbReference type="PANTHER" id="PTHR47447:SF17">
    <property type="entry name" value="OS12G0638900 PROTEIN"/>
    <property type="match status" value="1"/>
</dbReference>
<dbReference type="PROSITE" id="PS51375">
    <property type="entry name" value="PPR"/>
    <property type="match status" value="2"/>
</dbReference>
<keyword evidence="2" id="KW-0677">Repeat</keyword>
<feature type="repeat" description="PPR" evidence="5">
    <location>
        <begin position="280"/>
        <end position="314"/>
    </location>
</feature>
<sequence>MASRQDISGALAIAQGLVAARIQFTSEVFTALAHAYFTSGQSVLAFGTVLHTCEHLPPEAVTSLSRKGLYHSETPLPLKPTGTVPNIRMFNALLRGSLSTHGLACVRDIFTIMQANSIRPNEGTIEALIAYAGKAQSAHPRMLLRLLTKLRFPELQPTLKHLHVLLSRIIRHERYLTFGVGWNTTAARFSRTRQANIRMRPKERFAENNTEPFDPIAGIPLRGIERRTAQPLVEQLRAQRVRVDGVLTGLRLKHEAALKVDMDAAQDVFDVILSRGIQPNEYHFSALMEGYTRAGNLSAAQDILKAAAQVGVKPNCVMYTILIVGYARQGQPETAAAIFKQMVEANIQPDVPSIDALASAFFAVGSYLMARKSLITLWPYVQPFPDELISVSLKELAARFRLLHQDRQSHSKLSRSQWKKMYRKLRQLLTVWDASRSENALLSRTTRKK</sequence>
<evidence type="ECO:0000256" key="5">
    <source>
        <dbReference type="PROSITE-ProRule" id="PRU00708"/>
    </source>
</evidence>
<name>A0A8H5MDT5_9AGAR</name>
<dbReference type="AlphaFoldDB" id="A0A8H5MDT5"/>
<evidence type="ECO:0000313" key="7">
    <source>
        <dbReference type="Proteomes" id="UP000518752"/>
    </source>
</evidence>
<gene>
    <name evidence="6" type="ORF">D9757_002827</name>
</gene>
<dbReference type="Pfam" id="PF13812">
    <property type="entry name" value="PPR_3"/>
    <property type="match status" value="2"/>
</dbReference>
<comment type="subunit">
    <text evidence="4">Binds to mitochondrial small subunit 15S rRNA.</text>
</comment>
<feature type="repeat" description="PPR" evidence="5">
    <location>
        <begin position="315"/>
        <end position="349"/>
    </location>
</feature>